<evidence type="ECO:0000313" key="1">
    <source>
        <dbReference type="EMBL" id="KAL0486590.1"/>
    </source>
</evidence>
<dbReference type="EMBL" id="JAOPGA020001250">
    <property type="protein sequence ID" value="KAL0486590.1"/>
    <property type="molecule type" value="Genomic_DNA"/>
</dbReference>
<dbReference type="GO" id="GO:0019005">
    <property type="term" value="C:SCF ubiquitin ligase complex"/>
    <property type="evidence" value="ECO:0007669"/>
    <property type="project" value="TreeGrafter"/>
</dbReference>
<proteinExistence type="predicted"/>
<dbReference type="Proteomes" id="UP001431209">
    <property type="component" value="Unassembled WGS sequence"/>
</dbReference>
<dbReference type="InterPro" id="IPR032675">
    <property type="entry name" value="LRR_dom_sf"/>
</dbReference>
<keyword evidence="2" id="KW-1185">Reference proteome</keyword>
<accession>A0AAW2ZAW4</accession>
<comment type="caution">
    <text evidence="1">The sequence shown here is derived from an EMBL/GenBank/DDBJ whole genome shotgun (WGS) entry which is preliminary data.</text>
</comment>
<name>A0AAW2ZAW4_9EUKA</name>
<dbReference type="PANTHER" id="PTHR13318">
    <property type="entry name" value="PARTNER OF PAIRED, ISOFORM B-RELATED"/>
    <property type="match status" value="1"/>
</dbReference>
<dbReference type="GO" id="GO:0031146">
    <property type="term" value="P:SCF-dependent proteasomal ubiquitin-dependent protein catabolic process"/>
    <property type="evidence" value="ECO:0007669"/>
    <property type="project" value="TreeGrafter"/>
</dbReference>
<sequence length="528" mass="58302">MKRSYKHYWAIVMYKQSINPFLNTAYVDLSDNEMFSDYLLSLGFGSNTKNLTYLNLNNTEVSTQGITNNITNNISKLKHLNVENAGPGCDVSEAILSGAIVQAKDLILLEYSPSTINSNQDTKKRTKKNNVENYSHVLSKACCNLKHVKLGSESSCVDFIHLFHLSSLVSLNLNKPVFGTPHVEALSKLNNLRSVKLESVQWEKGFSDKQISSWACKLDHLSLVSCKVKDADIEQFFISKPPIHSLVLSGNDSVVGKCFGKLSSCVNLSSLDLSASKRLSGPSLQLLSTCDSLTELNLSSCEIKDAKAKGFLSNIPENLESLILADNDLSDKSLELIVNNLRNLKKIDLSGNINLLNVGMCSVFENVILNDLVRSKSNKAEIQAGVNELMQSKKLRSLSVRGNKLSDLDIKNFNLTSLDVSDNNLGDNITQSIFESIVVQEQSHPLRRLDVSMNRITHEGVSGLKVINNNLNADSCNLRFLNLSNNPCATDNAIMEHSILDAVSSDIYELVLEYATQDGYDSGDVQRL</sequence>
<dbReference type="SUPFAM" id="SSF52047">
    <property type="entry name" value="RNI-like"/>
    <property type="match status" value="2"/>
</dbReference>
<dbReference type="AlphaFoldDB" id="A0AAW2ZAW4"/>
<dbReference type="Gene3D" id="3.80.10.10">
    <property type="entry name" value="Ribonuclease Inhibitor"/>
    <property type="match status" value="2"/>
</dbReference>
<protein>
    <submittedName>
        <fullName evidence="1">Uncharacterized protein</fullName>
    </submittedName>
</protein>
<reference evidence="1 2" key="1">
    <citation type="submission" date="2024-03" db="EMBL/GenBank/DDBJ databases">
        <title>The Acrasis kona genome and developmental transcriptomes reveal deep origins of eukaryotic multicellular pathways.</title>
        <authorList>
            <person name="Sheikh S."/>
            <person name="Fu C.-J."/>
            <person name="Brown M.W."/>
            <person name="Baldauf S.L."/>
        </authorList>
    </citation>
    <scope>NUCLEOTIDE SEQUENCE [LARGE SCALE GENOMIC DNA]</scope>
    <source>
        <strain evidence="1 2">ATCC MYA-3509</strain>
    </source>
</reference>
<organism evidence="1 2">
    <name type="scientific">Acrasis kona</name>
    <dbReference type="NCBI Taxonomy" id="1008807"/>
    <lineage>
        <taxon>Eukaryota</taxon>
        <taxon>Discoba</taxon>
        <taxon>Heterolobosea</taxon>
        <taxon>Tetramitia</taxon>
        <taxon>Eutetramitia</taxon>
        <taxon>Acrasidae</taxon>
        <taxon>Acrasis</taxon>
    </lineage>
</organism>
<dbReference type="PANTHER" id="PTHR13318:SF95">
    <property type="entry name" value="F-BOX PROTEIN YLR352W"/>
    <property type="match status" value="1"/>
</dbReference>
<evidence type="ECO:0000313" key="2">
    <source>
        <dbReference type="Proteomes" id="UP001431209"/>
    </source>
</evidence>
<dbReference type="Pfam" id="PF13516">
    <property type="entry name" value="LRR_6"/>
    <property type="match status" value="4"/>
</dbReference>
<gene>
    <name evidence="1" type="ORF">AKO1_001411</name>
</gene>
<dbReference type="InterPro" id="IPR001611">
    <property type="entry name" value="Leu-rich_rpt"/>
</dbReference>